<evidence type="ECO:0000259" key="1">
    <source>
        <dbReference type="Pfam" id="PF00188"/>
    </source>
</evidence>
<dbReference type="Gene3D" id="3.40.33.10">
    <property type="entry name" value="CAP"/>
    <property type="match status" value="1"/>
</dbReference>
<reference evidence="2" key="1">
    <citation type="submission" date="2021-02" db="EMBL/GenBank/DDBJ databases">
        <title>Skermanella TT6 skin isolate.</title>
        <authorList>
            <person name="Lee K."/>
            <person name="Ganzorig M."/>
        </authorList>
    </citation>
    <scope>NUCLEOTIDE SEQUENCE</scope>
    <source>
        <strain evidence="2">TT6</strain>
    </source>
</reference>
<evidence type="ECO:0000313" key="2">
    <source>
        <dbReference type="EMBL" id="QQP87395.1"/>
    </source>
</evidence>
<name>A0ABX7AZ94_9PROT</name>
<feature type="domain" description="SCP" evidence="1">
    <location>
        <begin position="13"/>
        <end position="157"/>
    </location>
</feature>
<dbReference type="CDD" id="cd05379">
    <property type="entry name" value="CAP_bacterial"/>
    <property type="match status" value="1"/>
</dbReference>
<dbReference type="Pfam" id="PF00188">
    <property type="entry name" value="CAP"/>
    <property type="match status" value="1"/>
</dbReference>
<sequence>MTEPTALDQYLIELINRARLDPTAEAARLGIDINQGLSEGQISTAPKQPLTFDPELTEAARGHAEWMLEKDVFSHTGVDGSSPGMRMADAGYEFTGNWRWGENISWRGTIGQAEDPVESVGRQNDALFLSPGHRENILQDDFREIGTATITGEFQGYDTLMVAENFGKTGDDLFLTGVAYDDLDGNDFYTPGEGRGGINVSATLMGSAEPITLTDLTGTAGGYEIAAQPGTYAVTFSGGGLASPVVQTVEIGSENVKLDLIDPDTAVPVPGSEVAGASGMDSLASLIDYVVTETRGLDFTALADHVQTGEPLPDAWVDTLRDGIEVLRTVDVDAIADELSGYVDLAGLQDLQAVDGGQWI</sequence>
<dbReference type="SUPFAM" id="SSF55797">
    <property type="entry name" value="PR-1-like"/>
    <property type="match status" value="1"/>
</dbReference>
<gene>
    <name evidence="2" type="ORF">IGS68_14830</name>
</gene>
<dbReference type="InterPro" id="IPR014044">
    <property type="entry name" value="CAP_dom"/>
</dbReference>
<dbReference type="InterPro" id="IPR035940">
    <property type="entry name" value="CAP_sf"/>
</dbReference>
<accession>A0ABX7AZ94</accession>
<evidence type="ECO:0000313" key="3">
    <source>
        <dbReference type="Proteomes" id="UP000595197"/>
    </source>
</evidence>
<dbReference type="PANTHER" id="PTHR31157">
    <property type="entry name" value="SCP DOMAIN-CONTAINING PROTEIN"/>
    <property type="match status" value="1"/>
</dbReference>
<organism evidence="2 3">
    <name type="scientific">Skermanella cutis</name>
    <dbReference type="NCBI Taxonomy" id="2775420"/>
    <lineage>
        <taxon>Bacteria</taxon>
        <taxon>Pseudomonadati</taxon>
        <taxon>Pseudomonadota</taxon>
        <taxon>Alphaproteobacteria</taxon>
        <taxon>Rhodospirillales</taxon>
        <taxon>Azospirillaceae</taxon>
        <taxon>Skermanella</taxon>
    </lineage>
</organism>
<protein>
    <recommendedName>
        <fullName evidence="1">SCP domain-containing protein</fullName>
    </recommendedName>
</protein>
<dbReference type="EMBL" id="CP067420">
    <property type="protein sequence ID" value="QQP87395.1"/>
    <property type="molecule type" value="Genomic_DNA"/>
</dbReference>
<keyword evidence="3" id="KW-1185">Reference proteome</keyword>
<dbReference type="Proteomes" id="UP000595197">
    <property type="component" value="Chromosome"/>
</dbReference>
<proteinExistence type="predicted"/>
<dbReference type="RefSeq" id="WP_201070299.1">
    <property type="nucleotide sequence ID" value="NZ_CP067420.1"/>
</dbReference>
<dbReference type="PANTHER" id="PTHR31157:SF1">
    <property type="entry name" value="SCP DOMAIN-CONTAINING PROTEIN"/>
    <property type="match status" value="1"/>
</dbReference>